<dbReference type="Proteomes" id="UP000039865">
    <property type="component" value="Unassembled WGS sequence"/>
</dbReference>
<reference evidence="1 2" key="1">
    <citation type="submission" date="2014-06" db="EMBL/GenBank/DDBJ databases">
        <authorList>
            <person name="Swart Estienne"/>
        </authorList>
    </citation>
    <scope>NUCLEOTIDE SEQUENCE [LARGE SCALE GENOMIC DNA]</scope>
    <source>
        <strain evidence="1 2">130c</strain>
    </source>
</reference>
<dbReference type="InParanoid" id="A0A078ASX8"/>
<organism evidence="1 2">
    <name type="scientific">Stylonychia lemnae</name>
    <name type="common">Ciliate</name>
    <dbReference type="NCBI Taxonomy" id="5949"/>
    <lineage>
        <taxon>Eukaryota</taxon>
        <taxon>Sar</taxon>
        <taxon>Alveolata</taxon>
        <taxon>Ciliophora</taxon>
        <taxon>Intramacronucleata</taxon>
        <taxon>Spirotrichea</taxon>
        <taxon>Stichotrichia</taxon>
        <taxon>Sporadotrichida</taxon>
        <taxon>Oxytrichidae</taxon>
        <taxon>Stylonychinae</taxon>
        <taxon>Stylonychia</taxon>
    </lineage>
</organism>
<name>A0A078ASX8_STYLE</name>
<accession>A0A078ASX8</accession>
<proteinExistence type="predicted"/>
<gene>
    <name evidence="1" type="primary">Contig10139.g10834</name>
    <name evidence="1" type="ORF">STYLEM_14196</name>
</gene>
<dbReference type="OMA" id="CFDHTVK"/>
<dbReference type="OrthoDB" id="10255449at2759"/>
<evidence type="ECO:0000313" key="1">
    <source>
        <dbReference type="EMBL" id="CDW85126.1"/>
    </source>
</evidence>
<dbReference type="AlphaFoldDB" id="A0A078ASX8"/>
<dbReference type="EMBL" id="CCKQ01013462">
    <property type="protein sequence ID" value="CDW85126.1"/>
    <property type="molecule type" value="Genomic_DNA"/>
</dbReference>
<keyword evidence="2" id="KW-1185">Reference proteome</keyword>
<protein>
    <submittedName>
        <fullName evidence="1">Uncharacterized protein</fullName>
    </submittedName>
</protein>
<sequence>MPSTDFIMIEKPNNDEKLPIFEAPLAKCNHDDKTVDDDILIGFKSGKRSAILKLQESNNFFRLKGCGNMNLGFNKQQMAFPEEWQEIRGVQFSNTAFREIYFSEKINNLLNQKGFVLGNTPYGLWKYSEDIDNLTNDCPKLDKYCGIYKTFGDKRLATHLFQGIEIILKSLINIGIQQGDISIDHLDKLKNLFNQSRINTQNNSISKTSTLTKFKDPSISNPKIQEDLSEYCQHSESVKQTLKERLQNFSSILGFLEAVILMFKRAGYETGQVKRTLDENLISWGYYIDHNPFQPHCNAHPNNFLVLDLLADYNNEYHNLLAPVDFDMTYEFKQFISNVQDDPAQYGKQDRELFDSWSGSEKYELEKALGGEENMANFVYGIQEEENQAEEQKEDDLSQQIFKTLNVCLRDVSVLNYRESYDKINHQDWIEDKYSYQTRIQDINQIIQLALLLTDNKDT</sequence>
<evidence type="ECO:0000313" key="2">
    <source>
        <dbReference type="Proteomes" id="UP000039865"/>
    </source>
</evidence>